<evidence type="ECO:0000256" key="2">
    <source>
        <dbReference type="ARBA" id="ARBA00022714"/>
    </source>
</evidence>
<reference evidence="10 11" key="1">
    <citation type="submission" date="2024-08" db="EMBL/GenBank/DDBJ databases">
        <authorList>
            <person name="Lu H."/>
        </authorList>
    </citation>
    <scope>NUCLEOTIDE SEQUENCE [LARGE SCALE GENOMIC DNA]</scope>
    <source>
        <strain evidence="10 11">LKC17W</strain>
    </source>
</reference>
<dbReference type="InterPro" id="IPR052371">
    <property type="entry name" value="BFD-associated_ferredoxin"/>
</dbReference>
<gene>
    <name evidence="10" type="ORF">ACG0Z3_17105</name>
</gene>
<evidence type="ECO:0000313" key="11">
    <source>
        <dbReference type="Proteomes" id="UP001606301"/>
    </source>
</evidence>
<proteinExistence type="inferred from homology"/>
<sequence>MIVCVCHRVSDRDIAIAASSGCPSFEALQDDLRVATACGACRDCACEVFEESRIKGGARAHGGPVPVAMLMPA</sequence>
<dbReference type="PANTHER" id="PTHR37424:SF1">
    <property type="entry name" value="BACTERIOFERRITIN-ASSOCIATED FERREDOXIN"/>
    <property type="match status" value="1"/>
</dbReference>
<keyword evidence="2" id="KW-0001">2Fe-2S</keyword>
<keyword evidence="4" id="KW-0249">Electron transport</keyword>
<comment type="caution">
    <text evidence="10">The sequence shown here is derived from an EMBL/GenBank/DDBJ whole genome shotgun (WGS) entry which is preliminary data.</text>
</comment>
<keyword evidence="6" id="KW-0411">Iron-sulfur</keyword>
<evidence type="ECO:0000256" key="5">
    <source>
        <dbReference type="ARBA" id="ARBA00023004"/>
    </source>
</evidence>
<evidence type="ECO:0000259" key="9">
    <source>
        <dbReference type="Pfam" id="PF04324"/>
    </source>
</evidence>
<protein>
    <recommendedName>
        <fullName evidence="7">Bacterioferritin-associated ferredoxin</fullName>
    </recommendedName>
</protein>
<dbReference type="Pfam" id="PF04324">
    <property type="entry name" value="Fer2_BFD"/>
    <property type="match status" value="1"/>
</dbReference>
<evidence type="ECO:0000256" key="6">
    <source>
        <dbReference type="ARBA" id="ARBA00023014"/>
    </source>
</evidence>
<keyword evidence="5" id="KW-0408">Iron</keyword>
<feature type="domain" description="BFD-like [2Fe-2S]-binding" evidence="9">
    <location>
        <begin position="2"/>
        <end position="50"/>
    </location>
</feature>
<dbReference type="Proteomes" id="UP001606301">
    <property type="component" value="Unassembled WGS sequence"/>
</dbReference>
<dbReference type="EMBL" id="JBIGHW010000010">
    <property type="protein sequence ID" value="MFG6442406.1"/>
    <property type="molecule type" value="Genomic_DNA"/>
</dbReference>
<dbReference type="RefSeq" id="WP_394399622.1">
    <property type="nucleotide sequence ID" value="NZ_JBIGHW010000010.1"/>
</dbReference>
<dbReference type="PANTHER" id="PTHR37424">
    <property type="entry name" value="BACTERIOFERRITIN-ASSOCIATED FERREDOXIN"/>
    <property type="match status" value="1"/>
</dbReference>
<organism evidence="10 11">
    <name type="scientific">Pelomonas margarita</name>
    <dbReference type="NCBI Taxonomy" id="3299031"/>
    <lineage>
        <taxon>Bacteria</taxon>
        <taxon>Pseudomonadati</taxon>
        <taxon>Pseudomonadota</taxon>
        <taxon>Betaproteobacteria</taxon>
        <taxon>Burkholderiales</taxon>
        <taxon>Sphaerotilaceae</taxon>
        <taxon>Roseateles</taxon>
    </lineage>
</organism>
<evidence type="ECO:0000256" key="1">
    <source>
        <dbReference type="ARBA" id="ARBA00022448"/>
    </source>
</evidence>
<dbReference type="Gene3D" id="1.10.10.1100">
    <property type="entry name" value="BFD-like [2Fe-2S]-binding domain"/>
    <property type="match status" value="1"/>
</dbReference>
<accession>A0ABW7FM38</accession>
<evidence type="ECO:0000256" key="7">
    <source>
        <dbReference type="ARBA" id="ARBA00039386"/>
    </source>
</evidence>
<comment type="similarity">
    <text evidence="8">Belongs to the Bfd family.</text>
</comment>
<name>A0ABW7FM38_9BURK</name>
<keyword evidence="3" id="KW-0479">Metal-binding</keyword>
<evidence type="ECO:0000256" key="4">
    <source>
        <dbReference type="ARBA" id="ARBA00022982"/>
    </source>
</evidence>
<keyword evidence="1" id="KW-0813">Transport</keyword>
<evidence type="ECO:0000256" key="8">
    <source>
        <dbReference type="ARBA" id="ARBA00046332"/>
    </source>
</evidence>
<dbReference type="InterPro" id="IPR007419">
    <property type="entry name" value="BFD-like_2Fe2S-bd_dom"/>
</dbReference>
<evidence type="ECO:0000313" key="10">
    <source>
        <dbReference type="EMBL" id="MFG6442406.1"/>
    </source>
</evidence>
<dbReference type="InterPro" id="IPR041854">
    <property type="entry name" value="BFD-like_2Fe2S-bd_dom_sf"/>
</dbReference>
<evidence type="ECO:0000256" key="3">
    <source>
        <dbReference type="ARBA" id="ARBA00022723"/>
    </source>
</evidence>
<keyword evidence="11" id="KW-1185">Reference proteome</keyword>